<feature type="transmembrane region" description="Helical" evidence="6">
    <location>
        <begin position="454"/>
        <end position="474"/>
    </location>
</feature>
<keyword evidence="9" id="KW-1185">Reference proteome</keyword>
<feature type="transmembrane region" description="Helical" evidence="6">
    <location>
        <begin position="184"/>
        <end position="202"/>
    </location>
</feature>
<dbReference type="AlphaFoldDB" id="A0A109RDN7"/>
<dbReference type="PANTHER" id="PTHR42826">
    <property type="entry name" value="DICARBOXYLATE TRANSPORTER 2.1, CHLOROPLASTIC"/>
    <property type="match status" value="1"/>
</dbReference>
<accession>A0A109RDN7</accession>
<organism evidence="7 9">
    <name type="scientific">Aerococcus sanguinicola</name>
    <dbReference type="NCBI Taxonomy" id="119206"/>
    <lineage>
        <taxon>Bacteria</taxon>
        <taxon>Bacillati</taxon>
        <taxon>Bacillota</taxon>
        <taxon>Bacilli</taxon>
        <taxon>Lactobacillales</taxon>
        <taxon>Aerococcaceae</taxon>
        <taxon>Aerococcus</taxon>
    </lineage>
</organism>
<keyword evidence="3 6" id="KW-0812">Transmembrane</keyword>
<dbReference type="RefSeq" id="WP_067974945.1">
    <property type="nucleotide sequence ID" value="NZ_CAJHKM010000001.1"/>
</dbReference>
<reference evidence="8 10" key="3">
    <citation type="submission" date="2017-12" db="EMBL/GenBank/DDBJ databases">
        <title>Phylogenetic diversity of female urinary microbiome.</title>
        <authorList>
            <person name="Thomas-White K."/>
            <person name="Wolfe A.J."/>
        </authorList>
    </citation>
    <scope>NUCLEOTIDE SEQUENCE [LARGE SCALE GENOMIC DNA]</scope>
    <source>
        <strain evidence="8 10">UMB0139</strain>
    </source>
</reference>
<feature type="transmembrane region" description="Helical" evidence="6">
    <location>
        <begin position="395"/>
        <end position="418"/>
    </location>
</feature>
<dbReference type="InterPro" id="IPR030676">
    <property type="entry name" value="CitT-rel"/>
</dbReference>
<dbReference type="KEGG" id="asan:AWM72_06235"/>
<dbReference type="Proteomes" id="UP000234239">
    <property type="component" value="Unassembled WGS sequence"/>
</dbReference>
<evidence type="ECO:0000313" key="7">
    <source>
        <dbReference type="EMBL" id="AMB94386.1"/>
    </source>
</evidence>
<sequence length="475" mass="51298">MTSSNKKGLQAWQSWAIILAVSAGIYFFPWRPGDLRPEALHMLAIFVGTILGIILKPLPMGAVAMIGLAASLVTDTVPSSEAFSGFSSKSVWLVVMAFFISKAIIKSGLGQRMAYRFIQVFGKTTLGLTYALLGVDLVLGSATPSSTARAGGVMAPIAQALARSYDSYPHEASRKRIGAYLMNCLYHGDSIVAIFFLTAGATKPLAQAIAADFGIEITWMNWFLGALVPGAISLLIVPLAFLLLSPPELRATPQAAQMAQEELEAQGPLSRDEKWTGAIFVLALVLWITGSWHFLDATSTAVLAVAFLLLTGVLSWQDILGETGAWNTLSWFAVLMMMAEQLNSQGFIPWFSERVAGALAGYSWQWVFVALCLLYFYSHYFFASLIAHVTAMYPAFLAVALAAGAPPLYAALMLAYVTNICASTTHYASGPASIIFATGYVTQGEWWRNGAVMGVIYLLIWLGIGSLCFSLMGWL</sequence>
<evidence type="ECO:0000313" key="9">
    <source>
        <dbReference type="Proteomes" id="UP000069912"/>
    </source>
</evidence>
<proteinExistence type="inferred from homology"/>
<gene>
    <name evidence="7" type="ORF">AWM72_06235</name>
    <name evidence="8" type="ORF">CYJ28_09495</name>
</gene>
<dbReference type="NCBIfam" id="TIGR00785">
    <property type="entry name" value="dass"/>
    <property type="match status" value="1"/>
</dbReference>
<dbReference type="GO" id="GO:0022857">
    <property type="term" value="F:transmembrane transporter activity"/>
    <property type="evidence" value="ECO:0007669"/>
    <property type="project" value="InterPro"/>
</dbReference>
<evidence type="ECO:0000256" key="1">
    <source>
        <dbReference type="ARBA" id="ARBA00004141"/>
    </source>
</evidence>
<evidence type="ECO:0000256" key="6">
    <source>
        <dbReference type="SAM" id="Phobius"/>
    </source>
</evidence>
<dbReference type="GeneID" id="92903664"/>
<dbReference type="Proteomes" id="UP000069912">
    <property type="component" value="Chromosome"/>
</dbReference>
<evidence type="ECO:0000313" key="10">
    <source>
        <dbReference type="Proteomes" id="UP000234239"/>
    </source>
</evidence>
<feature type="transmembrane region" description="Helical" evidence="6">
    <location>
        <begin position="12"/>
        <end position="30"/>
    </location>
</feature>
<dbReference type="PIRSF" id="PIRSF002457">
    <property type="entry name" value="DASS"/>
    <property type="match status" value="1"/>
</dbReference>
<name>A0A109RDN7_9LACT</name>
<feature type="transmembrane region" description="Helical" evidence="6">
    <location>
        <begin position="42"/>
        <end position="70"/>
    </location>
</feature>
<evidence type="ECO:0000313" key="8">
    <source>
        <dbReference type="EMBL" id="PKZ20710.1"/>
    </source>
</evidence>
<dbReference type="GO" id="GO:0016020">
    <property type="term" value="C:membrane"/>
    <property type="evidence" value="ECO:0007669"/>
    <property type="project" value="UniProtKB-SubCell"/>
</dbReference>
<feature type="transmembrane region" description="Helical" evidence="6">
    <location>
        <begin position="275"/>
        <end position="295"/>
    </location>
</feature>
<keyword evidence="4 6" id="KW-1133">Transmembrane helix</keyword>
<reference evidence="9" key="2">
    <citation type="submission" date="2016-01" db="EMBL/GenBank/DDBJ databases">
        <title>Six Aerococcus type strain genome sequencing and assembly using PacBio and Illumina Hiseq.</title>
        <authorList>
            <person name="Carkaci D."/>
            <person name="Dargis R."/>
            <person name="Nielsen X.C."/>
            <person name="Skovgaard O."/>
            <person name="Fuursted K."/>
            <person name="Christensen J.J."/>
        </authorList>
    </citation>
    <scope>NUCLEOTIDE SEQUENCE [LARGE SCALE GENOMIC DNA]</scope>
    <source>
        <strain evidence="9">CCUG43001</strain>
    </source>
</reference>
<feature type="transmembrane region" description="Helical" evidence="6">
    <location>
        <begin position="363"/>
        <end position="383"/>
    </location>
</feature>
<feature type="transmembrane region" description="Helical" evidence="6">
    <location>
        <begin position="222"/>
        <end position="244"/>
    </location>
</feature>
<comment type="similarity">
    <text evidence="2">Belongs to the SLC13A/DASS transporter (TC 2.A.47) family. DIT1 subfamily.</text>
</comment>
<keyword evidence="5 6" id="KW-0472">Membrane</keyword>
<feature type="transmembrane region" description="Helical" evidence="6">
    <location>
        <begin position="90"/>
        <end position="109"/>
    </location>
</feature>
<dbReference type="InterPro" id="IPR001898">
    <property type="entry name" value="SLC13A/DASS"/>
</dbReference>
<protein>
    <submittedName>
        <fullName evidence="7">Anion permease</fullName>
    </submittedName>
</protein>
<feature type="transmembrane region" description="Helical" evidence="6">
    <location>
        <begin position="301"/>
        <end position="319"/>
    </location>
</feature>
<dbReference type="OrthoDB" id="1401038at2"/>
<dbReference type="EMBL" id="PKGY01000007">
    <property type="protein sequence ID" value="PKZ20710.1"/>
    <property type="molecule type" value="Genomic_DNA"/>
</dbReference>
<evidence type="ECO:0000256" key="3">
    <source>
        <dbReference type="ARBA" id="ARBA00022692"/>
    </source>
</evidence>
<dbReference type="EMBL" id="CP014160">
    <property type="protein sequence ID" value="AMB94386.1"/>
    <property type="molecule type" value="Genomic_DNA"/>
</dbReference>
<evidence type="ECO:0000256" key="2">
    <source>
        <dbReference type="ARBA" id="ARBA00007349"/>
    </source>
</evidence>
<comment type="subcellular location">
    <subcellularLocation>
        <location evidence="1">Membrane</location>
        <topology evidence="1">Multi-pass membrane protein</topology>
    </subcellularLocation>
</comment>
<evidence type="ECO:0000256" key="5">
    <source>
        <dbReference type="ARBA" id="ARBA00023136"/>
    </source>
</evidence>
<evidence type="ECO:0000256" key="4">
    <source>
        <dbReference type="ARBA" id="ARBA00022989"/>
    </source>
</evidence>
<reference evidence="7 9" key="1">
    <citation type="journal article" date="2016" name="Genome Announc.">
        <title>Complete Genome Sequences of Aerococcus christensenii CCUG 28831T, Aerococcus sanguinicola CCUG 43001T, Aerococcus urinae CCUG 36881T, Aerococcus urinaeequi CCUG 28094T, Aerococcus urinaehominis CCUG 42038 BT, and Aerococcus viridans CCUG 4311T.</title>
        <authorList>
            <person name="Carkaci D."/>
            <person name="Dargis R."/>
            <person name="Nielsen X.C."/>
            <person name="Skovgaard O."/>
            <person name="Fuursted K."/>
            <person name="Christensen J.J."/>
        </authorList>
    </citation>
    <scope>NUCLEOTIDE SEQUENCE [LARGE SCALE GENOMIC DNA]</scope>
    <source>
        <strain evidence="7 9">CCUG43001</strain>
    </source>
</reference>
<dbReference type="Pfam" id="PF00939">
    <property type="entry name" value="Na_sulph_symp"/>
    <property type="match status" value="1"/>
</dbReference>